<name>A0A318G467_KLEOX</name>
<evidence type="ECO:0000313" key="2">
    <source>
        <dbReference type="Proteomes" id="UP000247485"/>
    </source>
</evidence>
<dbReference type="RefSeq" id="WP_110273564.1">
    <property type="nucleotide sequence ID" value="NZ_QJJG01000005.1"/>
</dbReference>
<dbReference type="PANTHER" id="PTHR11102">
    <property type="entry name" value="SEL-1-LIKE PROTEIN"/>
    <property type="match status" value="1"/>
</dbReference>
<reference evidence="1 2" key="1">
    <citation type="submission" date="2018-05" db="EMBL/GenBank/DDBJ databases">
        <title>Freshwater and sediment microbial communities from various areas in North America, analyzing microbe dynamics in response to fracking.</title>
        <authorList>
            <person name="Lamendella R."/>
        </authorList>
    </citation>
    <scope>NUCLEOTIDE SEQUENCE [LARGE SCALE GENOMIC DNA]</scope>
    <source>
        <strain evidence="1 2">67</strain>
    </source>
</reference>
<dbReference type="PANTHER" id="PTHR11102:SF160">
    <property type="entry name" value="ERAD-ASSOCIATED E3 UBIQUITIN-PROTEIN LIGASE COMPONENT HRD3"/>
    <property type="match status" value="1"/>
</dbReference>
<dbReference type="Proteomes" id="UP000247485">
    <property type="component" value="Unassembled WGS sequence"/>
</dbReference>
<dbReference type="InterPro" id="IPR011990">
    <property type="entry name" value="TPR-like_helical_dom_sf"/>
</dbReference>
<dbReference type="SMART" id="SM00671">
    <property type="entry name" value="SEL1"/>
    <property type="match status" value="9"/>
</dbReference>
<organism evidence="1 2">
    <name type="scientific">Klebsiella oxytoca</name>
    <dbReference type="NCBI Taxonomy" id="571"/>
    <lineage>
        <taxon>Bacteria</taxon>
        <taxon>Pseudomonadati</taxon>
        <taxon>Pseudomonadota</taxon>
        <taxon>Gammaproteobacteria</taxon>
        <taxon>Enterobacterales</taxon>
        <taxon>Enterobacteriaceae</taxon>
        <taxon>Klebsiella/Raoultella group</taxon>
        <taxon>Klebsiella</taxon>
    </lineage>
</organism>
<sequence length="675" mass="76110">MSCWEILGLTPGAEAREIKRCFAQRVKVNRPEEDPQAYQRLRDAYEQALAFTDDHSSQPNVEPGATAGVRPVVLPRVTPVSPPPPVIRENGWAEVLESLFVENKRLPEAADLQLERALVALVAFDLQSRLQFETMLMAKLARDHRPLLMLAAAEKFKWHLVTDKTETRAQNTINDHCLIYRRIAQNIAPLFFNGMSCIEEVECGEKLYDIFAALEHDAQSLQWFDIAVLLKIAGLALSADYLGMISEKIRWTTQTEKIQRAQSLYEEKSVLVWNLNERFCALASIHQFAYQKVVCALQLESDGYHVSKVLSARLKAAEQGDIEACFSIGKMYYGGFGVLQDESQAMHWYLRAAEQGLLLAQYHLAQLYERKRNNNAAFQWYSKAAEQGHASAQYALGRLYTGGFGVTRNRQQGILWFSRAAEQNDDYAQYALGVIRLGGEGSEADYPQAFRLFHQASLQGNAAAQLELAHLYYNGQAVERDVQQALVWYTKAAEQNNGDAQYWLGKIYSEGELAPPDRQKALTWYSKAAEQGSGEAMFELGCLYYRSEHIAADIEQAVHWLSEAAQRGVAQAAFMLAEIYAAGKDGVKKDPNNAFYWYEKAARLGSVQAQGKFAAMYALGMGKEQSYLEAWAWVIIAGGDNPYIDKETVRQKLSAEEMTEAQAMAARYRRIFRLK</sequence>
<protein>
    <submittedName>
        <fullName evidence="1">TPR repeat protein</fullName>
    </submittedName>
</protein>
<dbReference type="AlphaFoldDB" id="A0A318G467"/>
<dbReference type="InterPro" id="IPR006597">
    <property type="entry name" value="Sel1-like"/>
</dbReference>
<evidence type="ECO:0000313" key="1">
    <source>
        <dbReference type="EMBL" id="PXW46523.1"/>
    </source>
</evidence>
<dbReference type="Gene3D" id="1.25.40.10">
    <property type="entry name" value="Tetratricopeptide repeat domain"/>
    <property type="match status" value="1"/>
</dbReference>
<dbReference type="Pfam" id="PF08238">
    <property type="entry name" value="Sel1"/>
    <property type="match status" value="8"/>
</dbReference>
<dbReference type="InterPro" id="IPR050767">
    <property type="entry name" value="Sel1_AlgK"/>
</dbReference>
<dbReference type="SUPFAM" id="SSF81901">
    <property type="entry name" value="HCP-like"/>
    <property type="match status" value="3"/>
</dbReference>
<comment type="caution">
    <text evidence="1">The sequence shown here is derived from an EMBL/GenBank/DDBJ whole genome shotgun (WGS) entry which is preliminary data.</text>
</comment>
<gene>
    <name evidence="1" type="ORF">DET57_105200</name>
</gene>
<dbReference type="EMBL" id="QJJG01000005">
    <property type="protein sequence ID" value="PXW46523.1"/>
    <property type="molecule type" value="Genomic_DNA"/>
</dbReference>
<proteinExistence type="predicted"/>
<accession>A0A318G467</accession>